<keyword evidence="2 5" id="KW-0378">Hydrolase</keyword>
<evidence type="ECO:0000256" key="4">
    <source>
        <dbReference type="PROSITE-ProRule" id="PRU00742"/>
    </source>
</evidence>
<dbReference type="EC" id="3.5.3.1" evidence="5"/>
<comment type="caution">
    <text evidence="5">The sequence shown here is derived from an EMBL/GenBank/DDBJ whole genome shotgun (WGS) entry which is preliminary data.</text>
</comment>
<evidence type="ECO:0000256" key="2">
    <source>
        <dbReference type="ARBA" id="ARBA00022801"/>
    </source>
</evidence>
<dbReference type="InterPro" id="IPR006035">
    <property type="entry name" value="Ureohydrolase"/>
</dbReference>
<gene>
    <name evidence="5" type="ORF">HNQ47_000659</name>
</gene>
<evidence type="ECO:0000256" key="1">
    <source>
        <dbReference type="ARBA" id="ARBA00022723"/>
    </source>
</evidence>
<keyword evidence="6" id="KW-1185">Reference proteome</keyword>
<dbReference type="GO" id="GO:0005829">
    <property type="term" value="C:cytosol"/>
    <property type="evidence" value="ECO:0007669"/>
    <property type="project" value="TreeGrafter"/>
</dbReference>
<dbReference type="SUPFAM" id="SSF52768">
    <property type="entry name" value="Arginase/deacetylase"/>
    <property type="match status" value="1"/>
</dbReference>
<dbReference type="GO" id="GO:0030145">
    <property type="term" value="F:manganese ion binding"/>
    <property type="evidence" value="ECO:0007669"/>
    <property type="project" value="TreeGrafter"/>
</dbReference>
<dbReference type="GO" id="GO:0004053">
    <property type="term" value="F:arginase activity"/>
    <property type="evidence" value="ECO:0007669"/>
    <property type="project" value="UniProtKB-EC"/>
</dbReference>
<dbReference type="PANTHER" id="PTHR43782">
    <property type="entry name" value="ARGINASE"/>
    <property type="match status" value="1"/>
</dbReference>
<keyword evidence="3" id="KW-0464">Manganese</keyword>
<keyword evidence="1" id="KW-0479">Metal-binding</keyword>
<evidence type="ECO:0000256" key="3">
    <source>
        <dbReference type="ARBA" id="ARBA00023211"/>
    </source>
</evidence>
<sequence>MKTIRFLYPDYISGGLETYYFGANLLQYILPENPDQPLIKVDITPPDGKEKAVTEGIYGRTEVAHGIDSAYQKIAQEQPDKIITIGGSCLVSFAPFDYLHGKYENTGILWIDAHPDVSTTKNGYQFAHAMVLGALLGAGDPVMTDRMQNHPFDAKDILYVGLQDMFGYQKEFLEQAGVNYKIQTEQFVSADEIISFVKRYDHILVHFDIDAMDERFFHSTYFANPEIQGDGSGGGRMTMEQVGQVISLAEKYSEMVGLTIAEYLPFDEYRLHQMLASLKIFR</sequence>
<dbReference type="PANTHER" id="PTHR43782:SF3">
    <property type="entry name" value="ARGINASE"/>
    <property type="match status" value="1"/>
</dbReference>
<dbReference type="PROSITE" id="PS51409">
    <property type="entry name" value="ARGINASE_2"/>
    <property type="match status" value="1"/>
</dbReference>
<organism evidence="5 6">
    <name type="scientific">Catenisphaera adipataccumulans</name>
    <dbReference type="NCBI Taxonomy" id="700500"/>
    <lineage>
        <taxon>Bacteria</taxon>
        <taxon>Bacillati</taxon>
        <taxon>Bacillota</taxon>
        <taxon>Erysipelotrichia</taxon>
        <taxon>Erysipelotrichales</taxon>
        <taxon>Erysipelotrichaceae</taxon>
        <taxon>Catenisphaera</taxon>
    </lineage>
</organism>
<dbReference type="AlphaFoldDB" id="A0A7W8CW24"/>
<accession>A0A7W8CW24</accession>
<dbReference type="InterPro" id="IPR023696">
    <property type="entry name" value="Ureohydrolase_dom_sf"/>
</dbReference>
<protein>
    <submittedName>
        <fullName evidence="5">Arginase</fullName>
        <ecNumber evidence="5">3.5.3.1</ecNumber>
    </submittedName>
</protein>
<dbReference type="Proteomes" id="UP000539953">
    <property type="component" value="Unassembled WGS sequence"/>
</dbReference>
<comment type="similarity">
    <text evidence="4">Belongs to the arginase family.</text>
</comment>
<evidence type="ECO:0000313" key="6">
    <source>
        <dbReference type="Proteomes" id="UP000539953"/>
    </source>
</evidence>
<evidence type="ECO:0000313" key="5">
    <source>
        <dbReference type="EMBL" id="MBB5182640.1"/>
    </source>
</evidence>
<dbReference type="RefSeq" id="WP_183327484.1">
    <property type="nucleotide sequence ID" value="NZ_JACHHK010000002.1"/>
</dbReference>
<dbReference type="Gene3D" id="3.40.800.10">
    <property type="entry name" value="Ureohydrolase domain"/>
    <property type="match status" value="1"/>
</dbReference>
<proteinExistence type="inferred from homology"/>
<dbReference type="Pfam" id="PF00491">
    <property type="entry name" value="Arginase"/>
    <property type="match status" value="1"/>
</dbReference>
<dbReference type="CDD" id="cd09999">
    <property type="entry name" value="Arginase-like_1"/>
    <property type="match status" value="1"/>
</dbReference>
<reference evidence="5 6" key="1">
    <citation type="submission" date="2020-08" db="EMBL/GenBank/DDBJ databases">
        <title>Genomic Encyclopedia of Type Strains, Phase IV (KMG-IV): sequencing the most valuable type-strain genomes for metagenomic binning, comparative biology and taxonomic classification.</title>
        <authorList>
            <person name="Goeker M."/>
        </authorList>
    </citation>
    <scope>NUCLEOTIDE SEQUENCE [LARGE SCALE GENOMIC DNA]</scope>
    <source>
        <strain evidence="5 6">DSM 25799</strain>
    </source>
</reference>
<dbReference type="EMBL" id="JACHHK010000002">
    <property type="protein sequence ID" value="MBB5182640.1"/>
    <property type="molecule type" value="Genomic_DNA"/>
</dbReference>
<name>A0A7W8CW24_9FIRM</name>